<keyword evidence="6 8" id="KW-0326">Glycosidase</keyword>
<name>A0A6J1IF43_CUCMA</name>
<dbReference type="Proteomes" id="UP000504608">
    <property type="component" value="Unplaced"/>
</dbReference>
<dbReference type="KEGG" id="cmax:111472212"/>
<dbReference type="InterPro" id="IPR012334">
    <property type="entry name" value="Pectin_lyas_fold"/>
</dbReference>
<comment type="similarity">
    <text evidence="2 8">Belongs to the glycosyl hydrolase 28 family.</text>
</comment>
<dbReference type="PANTHER" id="PTHR31375">
    <property type="match status" value="1"/>
</dbReference>
<comment type="subcellular location">
    <subcellularLocation>
        <location evidence="1">Secreted</location>
        <location evidence="1">Cell wall</location>
    </subcellularLocation>
</comment>
<accession>A0A6J1IF43</accession>
<dbReference type="GeneID" id="111472212"/>
<dbReference type="Gene3D" id="2.160.20.10">
    <property type="entry name" value="Single-stranded right-handed beta-helix, Pectin lyase-like"/>
    <property type="match status" value="1"/>
</dbReference>
<evidence type="ECO:0000256" key="2">
    <source>
        <dbReference type="ARBA" id="ARBA00008834"/>
    </source>
</evidence>
<dbReference type="Pfam" id="PF00295">
    <property type="entry name" value="Glyco_hydro_28"/>
    <property type="match status" value="1"/>
</dbReference>
<evidence type="ECO:0000313" key="10">
    <source>
        <dbReference type="RefSeq" id="XP_022973624.1"/>
    </source>
</evidence>
<evidence type="ECO:0000256" key="4">
    <source>
        <dbReference type="ARBA" id="ARBA00022525"/>
    </source>
</evidence>
<evidence type="ECO:0000313" key="9">
    <source>
        <dbReference type="Proteomes" id="UP000504608"/>
    </source>
</evidence>
<gene>
    <name evidence="10" type="primary">LOC111472212</name>
</gene>
<dbReference type="GO" id="GO:0071555">
    <property type="term" value="P:cell wall organization"/>
    <property type="evidence" value="ECO:0007669"/>
    <property type="project" value="UniProtKB-KW"/>
</dbReference>
<proteinExistence type="inferred from homology"/>
<evidence type="ECO:0000256" key="7">
    <source>
        <dbReference type="ARBA" id="ARBA00023316"/>
    </source>
</evidence>
<keyword evidence="9" id="KW-1185">Reference proteome</keyword>
<dbReference type="GO" id="GO:0004650">
    <property type="term" value="F:polygalacturonase activity"/>
    <property type="evidence" value="ECO:0007669"/>
    <property type="project" value="InterPro"/>
</dbReference>
<keyword evidence="3" id="KW-0134">Cell wall</keyword>
<dbReference type="AlphaFoldDB" id="A0A6J1IF43"/>
<keyword evidence="7" id="KW-0961">Cell wall biogenesis/degradation</keyword>
<dbReference type="GO" id="GO:0005975">
    <property type="term" value="P:carbohydrate metabolic process"/>
    <property type="evidence" value="ECO:0007669"/>
    <property type="project" value="InterPro"/>
</dbReference>
<dbReference type="SUPFAM" id="SSF51126">
    <property type="entry name" value="Pectin lyase-like"/>
    <property type="match status" value="1"/>
</dbReference>
<evidence type="ECO:0000256" key="6">
    <source>
        <dbReference type="ARBA" id="ARBA00023295"/>
    </source>
</evidence>
<evidence type="ECO:0000256" key="5">
    <source>
        <dbReference type="ARBA" id="ARBA00022801"/>
    </source>
</evidence>
<dbReference type="InterPro" id="IPR011050">
    <property type="entry name" value="Pectin_lyase_fold/virulence"/>
</dbReference>
<dbReference type="RefSeq" id="XP_022973624.1">
    <property type="nucleotide sequence ID" value="XM_023117856.1"/>
</dbReference>
<evidence type="ECO:0000256" key="8">
    <source>
        <dbReference type="RuleBase" id="RU361169"/>
    </source>
</evidence>
<reference evidence="10" key="1">
    <citation type="submission" date="2025-08" db="UniProtKB">
        <authorList>
            <consortium name="RefSeq"/>
        </authorList>
    </citation>
    <scope>IDENTIFICATION</scope>
    <source>
        <tissue evidence="10">Young leaves</tissue>
    </source>
</reference>
<keyword evidence="4" id="KW-0964">Secreted</keyword>
<organism evidence="9 10">
    <name type="scientific">Cucurbita maxima</name>
    <name type="common">Pumpkin</name>
    <name type="synonym">Winter squash</name>
    <dbReference type="NCBI Taxonomy" id="3661"/>
    <lineage>
        <taxon>Eukaryota</taxon>
        <taxon>Viridiplantae</taxon>
        <taxon>Streptophyta</taxon>
        <taxon>Embryophyta</taxon>
        <taxon>Tracheophyta</taxon>
        <taxon>Spermatophyta</taxon>
        <taxon>Magnoliopsida</taxon>
        <taxon>eudicotyledons</taxon>
        <taxon>Gunneridae</taxon>
        <taxon>Pentapetalae</taxon>
        <taxon>rosids</taxon>
        <taxon>fabids</taxon>
        <taxon>Cucurbitales</taxon>
        <taxon>Cucurbitaceae</taxon>
        <taxon>Cucurbiteae</taxon>
        <taxon>Cucurbita</taxon>
    </lineage>
</organism>
<dbReference type="InterPro" id="IPR000743">
    <property type="entry name" value="Glyco_hydro_28"/>
</dbReference>
<evidence type="ECO:0000256" key="3">
    <source>
        <dbReference type="ARBA" id="ARBA00022512"/>
    </source>
</evidence>
<evidence type="ECO:0000256" key="1">
    <source>
        <dbReference type="ARBA" id="ARBA00004191"/>
    </source>
</evidence>
<sequence length="119" mass="12945">MTRVNVLASGDSPNSDGIHVQQSSDVTILNSNIGNGDDCISIGPGTSSIIGSLRIEDEEDGVYNMTVKSSRFIGTQNGVRIKSWRRSKTLVVRCPCLSVFIVYFDSGVKVSEVIYEDIK</sequence>
<protein>
    <submittedName>
        <fullName evidence="10">Polygalacturonase-like</fullName>
    </submittedName>
</protein>
<dbReference type="OrthoDB" id="1909044at2759"/>
<keyword evidence="5 8" id="KW-0378">Hydrolase</keyword>